<evidence type="ECO:0000259" key="1">
    <source>
        <dbReference type="Pfam" id="PF17667"/>
    </source>
</evidence>
<dbReference type="InParanoid" id="A0A286UXB1"/>
<dbReference type="GO" id="GO:0016301">
    <property type="term" value="F:kinase activity"/>
    <property type="evidence" value="ECO:0007669"/>
    <property type="project" value="UniProtKB-KW"/>
</dbReference>
<name>A0A286UXB1_9AGAM</name>
<proteinExistence type="predicted"/>
<evidence type="ECO:0000313" key="2">
    <source>
        <dbReference type="EMBL" id="PAV24230.1"/>
    </source>
</evidence>
<dbReference type="AlphaFoldDB" id="A0A286UXB1"/>
<keyword evidence="3" id="KW-1185">Reference proteome</keyword>
<reference evidence="2 3" key="1">
    <citation type="journal article" date="2017" name="Mol. Ecol.">
        <title>Comparative and population genomic landscape of Phellinus noxius: A hypervariable fungus causing root rot in trees.</title>
        <authorList>
            <person name="Chung C.L."/>
            <person name="Lee T.J."/>
            <person name="Akiba M."/>
            <person name="Lee H.H."/>
            <person name="Kuo T.H."/>
            <person name="Liu D."/>
            <person name="Ke H.M."/>
            <person name="Yokoi T."/>
            <person name="Roa M.B."/>
            <person name="Lu M.J."/>
            <person name="Chang Y.Y."/>
            <person name="Ann P.J."/>
            <person name="Tsai J.N."/>
            <person name="Chen C.Y."/>
            <person name="Tzean S.S."/>
            <person name="Ota Y."/>
            <person name="Hattori T."/>
            <person name="Sahashi N."/>
            <person name="Liou R.F."/>
            <person name="Kikuchi T."/>
            <person name="Tsai I.J."/>
        </authorList>
    </citation>
    <scope>NUCLEOTIDE SEQUENCE [LARGE SCALE GENOMIC DNA]</scope>
    <source>
        <strain evidence="2 3">FFPRI411160</strain>
    </source>
</reference>
<gene>
    <name evidence="2" type="ORF">PNOK_0129800</name>
</gene>
<feature type="domain" description="Fungal-type protein kinase" evidence="1">
    <location>
        <begin position="5"/>
        <end position="131"/>
    </location>
</feature>
<keyword evidence="2" id="KW-0808">Transferase</keyword>
<dbReference type="Pfam" id="PF17667">
    <property type="entry name" value="Pkinase_fungal"/>
    <property type="match status" value="1"/>
</dbReference>
<organism evidence="2 3">
    <name type="scientific">Pyrrhoderma noxium</name>
    <dbReference type="NCBI Taxonomy" id="2282107"/>
    <lineage>
        <taxon>Eukaryota</taxon>
        <taxon>Fungi</taxon>
        <taxon>Dikarya</taxon>
        <taxon>Basidiomycota</taxon>
        <taxon>Agaricomycotina</taxon>
        <taxon>Agaricomycetes</taxon>
        <taxon>Hymenochaetales</taxon>
        <taxon>Hymenochaetaceae</taxon>
        <taxon>Pyrrhoderma</taxon>
    </lineage>
</organism>
<sequence length="252" mass="29743">MNEVDTELIHKGRTPPIEDFTSLEEIVFSFKCALTTIVKLRFEKEIVLRFVDFGPIFLENPQGKSNEFMRGIIAINDFIAKTDDEKDYNKRKTSCTDIVFRSIDSLEEKESFLHDYNDDMESVFYVLIYLCLLFEKPGKRHIGFFLMKGWDSETTDPNQLRRIGAEKRHVMTNDSEFKERILDCLAPYFQPLRDYLQALRQFIFAPARSKENPKSIYDKAHKDREFKEKLKEIERIHDEITRKLAEGATTYP</sequence>
<protein>
    <submittedName>
        <fullName evidence="2">Serine threonine kinase</fullName>
    </submittedName>
</protein>
<dbReference type="EMBL" id="NBII01000001">
    <property type="protein sequence ID" value="PAV24230.1"/>
    <property type="molecule type" value="Genomic_DNA"/>
</dbReference>
<keyword evidence="2" id="KW-0418">Kinase</keyword>
<accession>A0A286UXB1</accession>
<dbReference type="OrthoDB" id="3040568at2759"/>
<dbReference type="Proteomes" id="UP000217199">
    <property type="component" value="Unassembled WGS sequence"/>
</dbReference>
<evidence type="ECO:0000313" key="3">
    <source>
        <dbReference type="Proteomes" id="UP000217199"/>
    </source>
</evidence>
<comment type="caution">
    <text evidence="2">The sequence shown here is derived from an EMBL/GenBank/DDBJ whole genome shotgun (WGS) entry which is preliminary data.</text>
</comment>
<dbReference type="InterPro" id="IPR040976">
    <property type="entry name" value="Pkinase_fungal"/>
</dbReference>